<dbReference type="PANTHER" id="PTHR33377">
    <property type="entry name" value="OS10G0134700 PROTEIN-RELATED"/>
    <property type="match status" value="1"/>
</dbReference>
<organism evidence="1 2">
    <name type="scientific">Eleusine coracana subsp. coracana</name>
    <dbReference type="NCBI Taxonomy" id="191504"/>
    <lineage>
        <taxon>Eukaryota</taxon>
        <taxon>Viridiplantae</taxon>
        <taxon>Streptophyta</taxon>
        <taxon>Embryophyta</taxon>
        <taxon>Tracheophyta</taxon>
        <taxon>Spermatophyta</taxon>
        <taxon>Magnoliopsida</taxon>
        <taxon>Liliopsida</taxon>
        <taxon>Poales</taxon>
        <taxon>Poaceae</taxon>
        <taxon>PACMAD clade</taxon>
        <taxon>Chloridoideae</taxon>
        <taxon>Cynodonteae</taxon>
        <taxon>Eleusininae</taxon>
        <taxon>Eleusine</taxon>
    </lineage>
</organism>
<dbReference type="AlphaFoldDB" id="A0AAV5ENB1"/>
<gene>
    <name evidence="1" type="primary">gb12069</name>
    <name evidence="1" type="ORF">PR202_gb12069</name>
</gene>
<sequence length="230" mass="26681">MEIFLSAILSDLTSRSINFLIRRSSKPIAADLEDRLCRVLLRAQVILDEAMRRNITNQAMLQQLDMLRGVMHRGYYRLDTFKCQRYDEDTKKLVMFLTCYPRLYQQPYSMHLLLDNCMFGRQMEAETVINFVLYTQPHGAEELLDVLPIVGPGGVGKSTLVSHVLKDERLSSDEEVPELRIQDLMYGSVKPYGKFEILIWQSHILPYHSYVATCEIQEQKIATSKRKRSA</sequence>
<dbReference type="InterPro" id="IPR027417">
    <property type="entry name" value="P-loop_NTPase"/>
</dbReference>
<protein>
    <recommendedName>
        <fullName evidence="3">Rx N-terminal domain-containing protein</fullName>
    </recommendedName>
</protein>
<evidence type="ECO:0000313" key="2">
    <source>
        <dbReference type="Proteomes" id="UP001054889"/>
    </source>
</evidence>
<accession>A0AAV5ENB1</accession>
<dbReference type="EMBL" id="BQKI01000077">
    <property type="protein sequence ID" value="GJN24332.1"/>
    <property type="molecule type" value="Genomic_DNA"/>
</dbReference>
<dbReference type="Proteomes" id="UP001054889">
    <property type="component" value="Unassembled WGS sequence"/>
</dbReference>
<reference evidence="1" key="1">
    <citation type="journal article" date="2018" name="DNA Res.">
        <title>Multiple hybrid de novo genome assembly of finger millet, an orphan allotetraploid crop.</title>
        <authorList>
            <person name="Hatakeyama M."/>
            <person name="Aluri S."/>
            <person name="Balachadran M.T."/>
            <person name="Sivarajan S.R."/>
            <person name="Patrignani A."/>
            <person name="Gruter S."/>
            <person name="Poveda L."/>
            <person name="Shimizu-Inatsugi R."/>
            <person name="Baeten J."/>
            <person name="Francoijs K.J."/>
            <person name="Nataraja K.N."/>
            <person name="Reddy Y.A.N."/>
            <person name="Phadnis S."/>
            <person name="Ravikumar R.L."/>
            <person name="Schlapbach R."/>
            <person name="Sreeman S.M."/>
            <person name="Shimizu K.K."/>
        </authorList>
    </citation>
    <scope>NUCLEOTIDE SEQUENCE</scope>
</reference>
<dbReference type="PANTHER" id="PTHR33377:SF92">
    <property type="entry name" value="NB-ARC DOMAIN-CONTAINING PROTEIN"/>
    <property type="match status" value="1"/>
</dbReference>
<keyword evidence="2" id="KW-1185">Reference proteome</keyword>
<name>A0AAV5ENB1_ELECO</name>
<proteinExistence type="predicted"/>
<dbReference type="Gene3D" id="3.40.50.300">
    <property type="entry name" value="P-loop containing nucleotide triphosphate hydrolases"/>
    <property type="match status" value="1"/>
</dbReference>
<evidence type="ECO:0008006" key="3">
    <source>
        <dbReference type="Google" id="ProtNLM"/>
    </source>
</evidence>
<reference evidence="1" key="2">
    <citation type="submission" date="2021-12" db="EMBL/GenBank/DDBJ databases">
        <title>Resequencing data analysis of finger millet.</title>
        <authorList>
            <person name="Hatakeyama M."/>
            <person name="Aluri S."/>
            <person name="Balachadran M.T."/>
            <person name="Sivarajan S.R."/>
            <person name="Poveda L."/>
            <person name="Shimizu-Inatsugi R."/>
            <person name="Schlapbach R."/>
            <person name="Sreeman S.M."/>
            <person name="Shimizu K.K."/>
        </authorList>
    </citation>
    <scope>NUCLEOTIDE SEQUENCE</scope>
</reference>
<evidence type="ECO:0000313" key="1">
    <source>
        <dbReference type="EMBL" id="GJN24332.1"/>
    </source>
</evidence>
<dbReference type="SUPFAM" id="SSF52540">
    <property type="entry name" value="P-loop containing nucleoside triphosphate hydrolases"/>
    <property type="match status" value="1"/>
</dbReference>
<comment type="caution">
    <text evidence="1">The sequence shown here is derived from an EMBL/GenBank/DDBJ whole genome shotgun (WGS) entry which is preliminary data.</text>
</comment>